<evidence type="ECO:0000313" key="8">
    <source>
        <dbReference type="EMBL" id="KAL3270890.1"/>
    </source>
</evidence>
<evidence type="ECO:0000313" key="9">
    <source>
        <dbReference type="Proteomes" id="UP001516400"/>
    </source>
</evidence>
<reference evidence="8 9" key="1">
    <citation type="journal article" date="2021" name="BMC Biol.">
        <title>Horizontally acquired antibacterial genes associated with adaptive radiation of ladybird beetles.</title>
        <authorList>
            <person name="Li H.S."/>
            <person name="Tang X.F."/>
            <person name="Huang Y.H."/>
            <person name="Xu Z.Y."/>
            <person name="Chen M.L."/>
            <person name="Du X.Y."/>
            <person name="Qiu B.Y."/>
            <person name="Chen P.T."/>
            <person name="Zhang W."/>
            <person name="Slipinski A."/>
            <person name="Escalona H.E."/>
            <person name="Waterhouse R.M."/>
            <person name="Zwick A."/>
            <person name="Pang H."/>
        </authorList>
    </citation>
    <scope>NUCLEOTIDE SEQUENCE [LARGE SCALE GENOMIC DNA]</scope>
    <source>
        <strain evidence="8">SYSU2018</strain>
    </source>
</reference>
<evidence type="ECO:0000256" key="4">
    <source>
        <dbReference type="ARBA" id="ARBA00022692"/>
    </source>
</evidence>
<dbReference type="PANTHER" id="PTHR13146">
    <property type="match status" value="1"/>
</dbReference>
<comment type="caution">
    <text evidence="8">The sequence shown here is derived from an EMBL/GenBank/DDBJ whole genome shotgun (WGS) entry which is preliminary data.</text>
</comment>
<accession>A0ABD2MXG5</accession>
<dbReference type="EMBL" id="JABFTP020000042">
    <property type="protein sequence ID" value="KAL3270890.1"/>
    <property type="molecule type" value="Genomic_DNA"/>
</dbReference>
<evidence type="ECO:0008006" key="10">
    <source>
        <dbReference type="Google" id="ProtNLM"/>
    </source>
</evidence>
<comment type="similarity">
    <text evidence="2">Belongs to the SLC35F solute transporter family.</text>
</comment>
<feature type="transmembrane region" description="Helical" evidence="7">
    <location>
        <begin position="73"/>
        <end position="92"/>
    </location>
</feature>
<evidence type="ECO:0000256" key="2">
    <source>
        <dbReference type="ARBA" id="ARBA00007863"/>
    </source>
</evidence>
<dbReference type="Proteomes" id="UP001516400">
    <property type="component" value="Unassembled WGS sequence"/>
</dbReference>
<keyword evidence="3" id="KW-0813">Transport</keyword>
<protein>
    <recommendedName>
        <fullName evidence="10">Solute carrier family 35 member F6</fullName>
    </recommendedName>
</protein>
<dbReference type="InterPro" id="IPR009262">
    <property type="entry name" value="SLC35_F1/F2/F6"/>
</dbReference>
<feature type="transmembrane region" description="Helical" evidence="7">
    <location>
        <begin position="17"/>
        <end position="36"/>
    </location>
</feature>
<comment type="subcellular location">
    <subcellularLocation>
        <location evidence="1">Membrane</location>
        <topology evidence="1">Multi-pass membrane protein</topology>
    </subcellularLocation>
</comment>
<evidence type="ECO:0000256" key="5">
    <source>
        <dbReference type="ARBA" id="ARBA00022989"/>
    </source>
</evidence>
<keyword evidence="4 7" id="KW-0812">Transmembrane</keyword>
<dbReference type="InterPro" id="IPR037185">
    <property type="entry name" value="EmrE-like"/>
</dbReference>
<feature type="transmembrane region" description="Helical" evidence="7">
    <location>
        <begin position="104"/>
        <end position="126"/>
    </location>
</feature>
<dbReference type="PANTHER" id="PTHR13146:SF0">
    <property type="entry name" value="SOLUTE CARRIER FAMILY 35 MEMBER F6"/>
    <property type="match status" value="1"/>
</dbReference>
<gene>
    <name evidence="8" type="ORF">HHI36_021404</name>
</gene>
<evidence type="ECO:0000256" key="1">
    <source>
        <dbReference type="ARBA" id="ARBA00004141"/>
    </source>
</evidence>
<feature type="transmembrane region" description="Helical" evidence="7">
    <location>
        <begin position="146"/>
        <end position="164"/>
    </location>
</feature>
<evidence type="ECO:0000256" key="7">
    <source>
        <dbReference type="SAM" id="Phobius"/>
    </source>
</evidence>
<evidence type="ECO:0000256" key="6">
    <source>
        <dbReference type="ARBA" id="ARBA00023136"/>
    </source>
</evidence>
<proteinExistence type="inferred from homology"/>
<keyword evidence="9" id="KW-1185">Reference proteome</keyword>
<dbReference type="SUPFAM" id="SSF103481">
    <property type="entry name" value="Multidrug resistance efflux transporter EmrE"/>
    <property type="match status" value="1"/>
</dbReference>
<evidence type="ECO:0000256" key="3">
    <source>
        <dbReference type="ARBA" id="ARBA00022448"/>
    </source>
</evidence>
<dbReference type="GO" id="GO:0016020">
    <property type="term" value="C:membrane"/>
    <property type="evidence" value="ECO:0007669"/>
    <property type="project" value="UniProtKB-SubCell"/>
</dbReference>
<dbReference type="AlphaFoldDB" id="A0ABD2MXG5"/>
<name>A0ABD2MXG5_9CUCU</name>
<keyword evidence="6 7" id="KW-0472">Membrane</keyword>
<keyword evidence="5 7" id="KW-1133">Transmembrane helix</keyword>
<sequence>MVDTHKLTKGNRNFNVLILWLPALCDMIGTCIVYIALNLTYASSFQMLRGAVIVFTAFLSSPCLHRIPNGREILGIFLVIKGLVVVGVSDYLDKVESNNSKETMIVIIGDLMVIVAQFLTAGQAILEEKFLVDENIPPLQAAGWEGIFGFSTLSVLMIPMYFIYVGKLFANNSRGTLEDVLDAFVQIGNNWKILLATTVTICSIAVYNFCALTVGAELSATTRQVLDSLRTIIIWTYSLCFFGQKFQYVQALLRNVATSHLLHRVVRLRNPGDMTLETEQ</sequence>
<dbReference type="Pfam" id="PF06027">
    <property type="entry name" value="SLC35F"/>
    <property type="match status" value="1"/>
</dbReference>
<organism evidence="8 9">
    <name type="scientific">Cryptolaemus montrouzieri</name>
    <dbReference type="NCBI Taxonomy" id="559131"/>
    <lineage>
        <taxon>Eukaryota</taxon>
        <taxon>Metazoa</taxon>
        <taxon>Ecdysozoa</taxon>
        <taxon>Arthropoda</taxon>
        <taxon>Hexapoda</taxon>
        <taxon>Insecta</taxon>
        <taxon>Pterygota</taxon>
        <taxon>Neoptera</taxon>
        <taxon>Endopterygota</taxon>
        <taxon>Coleoptera</taxon>
        <taxon>Polyphaga</taxon>
        <taxon>Cucujiformia</taxon>
        <taxon>Coccinelloidea</taxon>
        <taxon>Coccinellidae</taxon>
        <taxon>Scymninae</taxon>
        <taxon>Scymnini</taxon>
        <taxon>Cryptolaemus</taxon>
    </lineage>
</organism>